<name>A0A229UN85_9BACL</name>
<gene>
    <name evidence="1" type="ORF">CF651_18365</name>
</gene>
<keyword evidence="2" id="KW-1185">Reference proteome</keyword>
<dbReference type="OrthoDB" id="1955171at2"/>
<accession>A0A229UN85</accession>
<dbReference type="Proteomes" id="UP000215509">
    <property type="component" value="Unassembled WGS sequence"/>
</dbReference>
<protein>
    <submittedName>
        <fullName evidence="1">Cold-shock protein</fullName>
    </submittedName>
</protein>
<dbReference type="Pfam" id="PF14169">
    <property type="entry name" value="YdjO"/>
    <property type="match status" value="1"/>
</dbReference>
<sequence>MYFSKKTMEPVQEEQTSVWMCSNEECSCWMRENFSLDRTPDCPICHASMVKNIKMLPLLQNHHQKTY</sequence>
<evidence type="ECO:0000313" key="1">
    <source>
        <dbReference type="EMBL" id="OXM84870.1"/>
    </source>
</evidence>
<organism evidence="1 2">
    <name type="scientific">Paenibacillus rigui</name>
    <dbReference type="NCBI Taxonomy" id="554312"/>
    <lineage>
        <taxon>Bacteria</taxon>
        <taxon>Bacillati</taxon>
        <taxon>Bacillota</taxon>
        <taxon>Bacilli</taxon>
        <taxon>Bacillales</taxon>
        <taxon>Paenibacillaceae</taxon>
        <taxon>Paenibacillus</taxon>
    </lineage>
</organism>
<proteinExistence type="predicted"/>
<dbReference type="InterPro" id="IPR025916">
    <property type="entry name" value="YdjO"/>
</dbReference>
<dbReference type="AlphaFoldDB" id="A0A229UN85"/>
<evidence type="ECO:0000313" key="2">
    <source>
        <dbReference type="Proteomes" id="UP000215509"/>
    </source>
</evidence>
<comment type="caution">
    <text evidence="1">The sequence shown here is derived from an EMBL/GenBank/DDBJ whole genome shotgun (WGS) entry which is preliminary data.</text>
</comment>
<dbReference type="EMBL" id="NMQW01000025">
    <property type="protein sequence ID" value="OXM84870.1"/>
    <property type="molecule type" value="Genomic_DNA"/>
</dbReference>
<reference evidence="1 2" key="1">
    <citation type="submission" date="2017-07" db="EMBL/GenBank/DDBJ databases">
        <title>Genome sequencing and assembly of Paenibacillus rigui.</title>
        <authorList>
            <person name="Mayilraj S."/>
        </authorList>
    </citation>
    <scope>NUCLEOTIDE SEQUENCE [LARGE SCALE GENOMIC DNA]</scope>
    <source>
        <strain evidence="1 2">JCM 16352</strain>
    </source>
</reference>